<dbReference type="Gene3D" id="3.40.50.10320">
    <property type="entry name" value="LmbE-like"/>
    <property type="match status" value="1"/>
</dbReference>
<name>A0A0G1EN85_9BACT</name>
<evidence type="ECO:0000313" key="1">
    <source>
        <dbReference type="EMBL" id="KKS84496.1"/>
    </source>
</evidence>
<dbReference type="EMBL" id="LCFB01000018">
    <property type="protein sequence ID" value="KKS84496.1"/>
    <property type="molecule type" value="Genomic_DNA"/>
</dbReference>
<proteinExistence type="predicted"/>
<accession>A0A0G1EN85</accession>
<dbReference type="SUPFAM" id="SSF102588">
    <property type="entry name" value="LmbE-like"/>
    <property type="match status" value="1"/>
</dbReference>
<dbReference type="InterPro" id="IPR024078">
    <property type="entry name" value="LmbE-like_dom_sf"/>
</dbReference>
<dbReference type="Pfam" id="PF02585">
    <property type="entry name" value="PIG-L"/>
    <property type="match status" value="1"/>
</dbReference>
<dbReference type="Proteomes" id="UP000034543">
    <property type="component" value="Unassembled WGS sequence"/>
</dbReference>
<comment type="caution">
    <text evidence="1">The sequence shown here is derived from an EMBL/GenBank/DDBJ whole genome shotgun (WGS) entry which is preliminary data.</text>
</comment>
<organism evidence="1 2">
    <name type="scientific">Candidatus Gottesmanbacteria bacterium GW2011_GWA1_43_11</name>
    <dbReference type="NCBI Taxonomy" id="1618436"/>
    <lineage>
        <taxon>Bacteria</taxon>
        <taxon>Candidatus Gottesmaniibacteriota</taxon>
    </lineage>
</organism>
<protein>
    <submittedName>
        <fullName evidence="1">LmbE family protein</fullName>
    </submittedName>
</protein>
<dbReference type="STRING" id="1618436.UV59_C0018G0008"/>
<gene>
    <name evidence="1" type="ORF">UV59_C0018G0008</name>
</gene>
<evidence type="ECO:0000313" key="2">
    <source>
        <dbReference type="Proteomes" id="UP000034543"/>
    </source>
</evidence>
<dbReference type="AlphaFoldDB" id="A0A0G1EN85"/>
<reference evidence="1 2" key="1">
    <citation type="journal article" date="2015" name="Nature">
        <title>rRNA introns, odd ribosomes, and small enigmatic genomes across a large radiation of phyla.</title>
        <authorList>
            <person name="Brown C.T."/>
            <person name="Hug L.A."/>
            <person name="Thomas B.C."/>
            <person name="Sharon I."/>
            <person name="Castelle C.J."/>
            <person name="Singh A."/>
            <person name="Wilkins M.J."/>
            <person name="Williams K.H."/>
            <person name="Banfield J.F."/>
        </authorList>
    </citation>
    <scope>NUCLEOTIDE SEQUENCE [LARGE SCALE GENOMIC DNA]</scope>
</reference>
<dbReference type="InterPro" id="IPR003737">
    <property type="entry name" value="GlcNAc_PI_deacetylase-related"/>
</dbReference>
<sequence length="243" mass="29132">MYMRKHVRRKKILILSPHLDDAVLDCCDHILSWKKAGHSISIVTVFTKFTNRYISQTARKYMQRSGFNNTKDFEAARKVEDVRAMKLLDVEWKHLNYVDGWYRIFKNAPIYNGEELFTGKISEVEFDLLEEIRNSLRVYHEYDHVCIPLGIGRHTDHVIVRNVAESMFNHRKIDFYADFPYAYQYKNWSFSALYKLLFLKRSFKKFSPWKRIVLDCYASQIPILFPWYPVNNKMYPEILLMSC</sequence>